<dbReference type="PROSITE" id="PS00141">
    <property type="entry name" value="ASP_PROTEASE"/>
    <property type="match status" value="1"/>
</dbReference>
<evidence type="ECO:0000256" key="3">
    <source>
        <dbReference type="ARBA" id="ARBA00022801"/>
    </source>
</evidence>
<accession>A0AAD1W459</accession>
<dbReference type="EMBL" id="OW240915">
    <property type="protein sequence ID" value="CAH2286088.1"/>
    <property type="molecule type" value="Genomic_DNA"/>
</dbReference>
<evidence type="ECO:0000256" key="1">
    <source>
        <dbReference type="ARBA" id="ARBA00022679"/>
    </source>
</evidence>
<dbReference type="GO" id="GO:0004190">
    <property type="term" value="F:aspartic-type endopeptidase activity"/>
    <property type="evidence" value="ECO:0007669"/>
    <property type="project" value="InterPro"/>
</dbReference>
<dbReference type="InterPro" id="IPR036397">
    <property type="entry name" value="RNaseH_sf"/>
</dbReference>
<dbReference type="PANTHER" id="PTHR33064:SF37">
    <property type="entry name" value="RIBONUCLEASE H"/>
    <property type="match status" value="1"/>
</dbReference>
<dbReference type="InterPro" id="IPR001995">
    <property type="entry name" value="Peptidase_A2_cat"/>
</dbReference>
<keyword evidence="8" id="KW-1185">Reference proteome</keyword>
<evidence type="ECO:0000313" key="7">
    <source>
        <dbReference type="EMBL" id="CAH2286088.1"/>
    </source>
</evidence>
<feature type="compositionally biased region" description="Low complexity" evidence="5">
    <location>
        <begin position="14"/>
        <end position="33"/>
    </location>
</feature>
<feature type="region of interest" description="Disordered" evidence="5">
    <location>
        <begin position="1"/>
        <end position="36"/>
    </location>
</feature>
<dbReference type="SUPFAM" id="SSF56672">
    <property type="entry name" value="DNA/RNA polymerases"/>
    <property type="match status" value="1"/>
</dbReference>
<evidence type="ECO:0000313" key="8">
    <source>
        <dbReference type="Proteomes" id="UP001295444"/>
    </source>
</evidence>
<evidence type="ECO:0000256" key="4">
    <source>
        <dbReference type="ARBA" id="ARBA00022918"/>
    </source>
</evidence>
<keyword evidence="3" id="KW-0378">Hydrolase</keyword>
<dbReference type="InterPro" id="IPR051320">
    <property type="entry name" value="Viral_Replic_Matur_Polypro"/>
</dbReference>
<organism evidence="7 8">
    <name type="scientific">Pelobates cultripes</name>
    <name type="common">Western spadefoot toad</name>
    <dbReference type="NCBI Taxonomy" id="61616"/>
    <lineage>
        <taxon>Eukaryota</taxon>
        <taxon>Metazoa</taxon>
        <taxon>Chordata</taxon>
        <taxon>Craniata</taxon>
        <taxon>Vertebrata</taxon>
        <taxon>Euteleostomi</taxon>
        <taxon>Amphibia</taxon>
        <taxon>Batrachia</taxon>
        <taxon>Anura</taxon>
        <taxon>Pelobatoidea</taxon>
        <taxon>Pelobatidae</taxon>
        <taxon>Pelobates</taxon>
    </lineage>
</organism>
<sequence length="326" mass="34946">MYDLARPQDVPARTTPGPLPTLASTSPSPLAPANPNCLEGDTPTFPLLSSTNDDQPFCILVIEGRSLPFLVDTGTTCSSLCDTYYQGTREKSTPSLGINGVSTPTFVTPPLSVFCPLNGSSTVHPFRLIPKCPVSLLGRDLLGILGATITCTSSGSIDVSMLCSETIDLSDVPSSVWASSKLDVGFVNCTPYKVKLKPDVTPIYLKQYPLSEAKVEGVRPMIQSFLEQGILKPVVSPYNTPINPVPKDAILLPSEVAVIHYKAHTLGSDDISRGNALADKVAKEFAAETLYYEMFPAMLTPPTCPTDSLLLQLQASATQTDFDFLD</sequence>
<dbReference type="InterPro" id="IPR021109">
    <property type="entry name" value="Peptidase_aspartic_dom_sf"/>
</dbReference>
<dbReference type="PROSITE" id="PS50175">
    <property type="entry name" value="ASP_PROT_RETROV"/>
    <property type="match status" value="1"/>
</dbReference>
<dbReference type="GO" id="GO:0006508">
    <property type="term" value="P:proteolysis"/>
    <property type="evidence" value="ECO:0007669"/>
    <property type="project" value="InterPro"/>
</dbReference>
<dbReference type="Gene3D" id="2.40.70.10">
    <property type="entry name" value="Acid Proteases"/>
    <property type="match status" value="1"/>
</dbReference>
<feature type="domain" description="Peptidase A2" evidence="6">
    <location>
        <begin position="67"/>
        <end position="141"/>
    </location>
</feature>
<keyword evidence="2" id="KW-0548">Nucleotidyltransferase</keyword>
<reference evidence="7" key="1">
    <citation type="submission" date="2022-03" db="EMBL/GenBank/DDBJ databases">
        <authorList>
            <person name="Alioto T."/>
            <person name="Alioto T."/>
            <person name="Gomez Garrido J."/>
        </authorList>
    </citation>
    <scope>NUCLEOTIDE SEQUENCE</scope>
</reference>
<gene>
    <name evidence="7" type="ORF">PECUL_23A006484</name>
</gene>
<dbReference type="InterPro" id="IPR043502">
    <property type="entry name" value="DNA/RNA_pol_sf"/>
</dbReference>
<dbReference type="InterPro" id="IPR018061">
    <property type="entry name" value="Retropepsins"/>
</dbReference>
<keyword evidence="4" id="KW-0695">RNA-directed DNA polymerase</keyword>
<dbReference type="Gene3D" id="3.30.420.10">
    <property type="entry name" value="Ribonuclease H-like superfamily/Ribonuclease H"/>
    <property type="match status" value="1"/>
</dbReference>
<dbReference type="GO" id="GO:0003964">
    <property type="term" value="F:RNA-directed DNA polymerase activity"/>
    <property type="evidence" value="ECO:0007669"/>
    <property type="project" value="UniProtKB-KW"/>
</dbReference>
<proteinExistence type="predicted"/>
<dbReference type="GO" id="GO:0003676">
    <property type="term" value="F:nucleic acid binding"/>
    <property type="evidence" value="ECO:0007669"/>
    <property type="project" value="InterPro"/>
</dbReference>
<name>A0AAD1W459_PELCU</name>
<evidence type="ECO:0000256" key="2">
    <source>
        <dbReference type="ARBA" id="ARBA00022695"/>
    </source>
</evidence>
<dbReference type="Gene3D" id="3.10.10.10">
    <property type="entry name" value="HIV Type 1 Reverse Transcriptase, subunit A, domain 1"/>
    <property type="match status" value="1"/>
</dbReference>
<evidence type="ECO:0000256" key="5">
    <source>
        <dbReference type="SAM" id="MobiDB-lite"/>
    </source>
</evidence>
<dbReference type="InterPro" id="IPR001969">
    <property type="entry name" value="Aspartic_peptidase_AS"/>
</dbReference>
<dbReference type="Proteomes" id="UP001295444">
    <property type="component" value="Chromosome 04"/>
</dbReference>
<dbReference type="PANTHER" id="PTHR33064">
    <property type="entry name" value="POL PROTEIN"/>
    <property type="match status" value="1"/>
</dbReference>
<dbReference type="AlphaFoldDB" id="A0AAD1W459"/>
<keyword evidence="1" id="KW-0808">Transferase</keyword>
<protein>
    <submittedName>
        <fullName evidence="7">NYNRIN-like isoform X1</fullName>
    </submittedName>
</protein>
<dbReference type="Pfam" id="PF00077">
    <property type="entry name" value="RVP"/>
    <property type="match status" value="1"/>
</dbReference>
<dbReference type="SUPFAM" id="SSF50630">
    <property type="entry name" value="Acid proteases"/>
    <property type="match status" value="1"/>
</dbReference>
<evidence type="ECO:0000259" key="6">
    <source>
        <dbReference type="PROSITE" id="PS50175"/>
    </source>
</evidence>